<accession>A0A1L4FQQ0</accession>
<feature type="chain" id="PRO_5012182530" description="Lipoprotein" evidence="1">
    <location>
        <begin position="25"/>
        <end position="179"/>
    </location>
</feature>
<geneLocation type="plasmid" evidence="2">
    <name>pLNU-11</name>
</geneLocation>
<sequence>MKTIASFLVIASISVLSGCSTYSAARYSSNADNVVALRALNGKVVNIGGFSATKSGEKEIMCRGVGPIKTPDGEPFSEFVRKALVDELKLANAFSAAAPVTLTGNLDSIDFSSASGSWNLALTVKSSNGKSMTASEQYAFTTSFYGETACNQTAQALMPAVQNLVGKIVRSPEFTSLLN</sequence>
<dbReference type="RefSeq" id="WP_172689041.1">
    <property type="nucleotide sequence ID" value="NZ_KX863568.1"/>
</dbReference>
<evidence type="ECO:0008006" key="3">
    <source>
        <dbReference type="Google" id="ProtNLM"/>
    </source>
</evidence>
<proteinExistence type="predicted"/>
<feature type="signal peptide" evidence="1">
    <location>
        <begin position="1"/>
        <end position="24"/>
    </location>
</feature>
<dbReference type="EMBL" id="KX863568">
    <property type="protein sequence ID" value="APJ37942.1"/>
    <property type="molecule type" value="Genomic_DNA"/>
</dbReference>
<keyword evidence="2" id="KW-0614">Plasmid</keyword>
<reference evidence="2" key="1">
    <citation type="submission" date="2016-09" db="EMBL/GenBank/DDBJ databases">
        <title>Genomic and functional analysis of four multidrug resistance plasmids captured from the sediments of an urban coastal wetland.</title>
        <authorList>
            <person name="Botts R.T."/>
            <person name="Apffel B.A."/>
            <person name="Walters C.J."/>
            <person name="Davidson K.E."/>
            <person name="Echols R.S."/>
            <person name="Geiger M.R."/>
            <person name="Guzman V.L."/>
            <person name="Haase V.S."/>
            <person name="Hoenecke M.A."/>
            <person name="La Chat C.A."/>
            <person name="Mielke J.A."/>
            <person name="Mullen K.L."/>
            <person name="Virtue C."/>
            <person name="Brown C.J."/>
            <person name="Top E.M."/>
            <person name="Cummings D.E."/>
        </authorList>
    </citation>
    <scope>NUCLEOTIDE SEQUENCE</scope>
    <source>
        <strain evidence="2">ATetA</strain>
        <plasmid evidence="2">pLNU-11</plasmid>
    </source>
</reference>
<name>A0A1L4FQQ0_CITFR</name>
<dbReference type="PROSITE" id="PS51257">
    <property type="entry name" value="PROKAR_LIPOPROTEIN"/>
    <property type="match status" value="1"/>
</dbReference>
<keyword evidence="1" id="KW-0732">Signal</keyword>
<gene>
    <name evidence="2" type="ORF">pLNU_47</name>
</gene>
<dbReference type="AlphaFoldDB" id="A0A1L4FQQ0"/>
<protein>
    <recommendedName>
        <fullName evidence="3">Lipoprotein</fullName>
    </recommendedName>
</protein>
<organism evidence="2">
    <name type="scientific">Citrobacter freundii</name>
    <dbReference type="NCBI Taxonomy" id="546"/>
    <lineage>
        <taxon>Bacteria</taxon>
        <taxon>Pseudomonadati</taxon>
        <taxon>Pseudomonadota</taxon>
        <taxon>Gammaproteobacteria</taxon>
        <taxon>Enterobacterales</taxon>
        <taxon>Enterobacteriaceae</taxon>
        <taxon>Citrobacter</taxon>
        <taxon>Citrobacter freundii complex</taxon>
    </lineage>
</organism>
<evidence type="ECO:0000256" key="1">
    <source>
        <dbReference type="SAM" id="SignalP"/>
    </source>
</evidence>
<evidence type="ECO:0000313" key="2">
    <source>
        <dbReference type="EMBL" id="APJ37942.1"/>
    </source>
</evidence>